<protein>
    <submittedName>
        <fullName evidence="1">Uncharacterized protein</fullName>
    </submittedName>
</protein>
<dbReference type="AlphaFoldDB" id="A0ABD1G8Y0"/>
<name>A0ABD1G8Y0_SALDI</name>
<organism evidence="1 2">
    <name type="scientific">Salvia divinorum</name>
    <name type="common">Maria pastora</name>
    <name type="synonym">Diviner's sage</name>
    <dbReference type="NCBI Taxonomy" id="28513"/>
    <lineage>
        <taxon>Eukaryota</taxon>
        <taxon>Viridiplantae</taxon>
        <taxon>Streptophyta</taxon>
        <taxon>Embryophyta</taxon>
        <taxon>Tracheophyta</taxon>
        <taxon>Spermatophyta</taxon>
        <taxon>Magnoliopsida</taxon>
        <taxon>eudicotyledons</taxon>
        <taxon>Gunneridae</taxon>
        <taxon>Pentapetalae</taxon>
        <taxon>asterids</taxon>
        <taxon>lamiids</taxon>
        <taxon>Lamiales</taxon>
        <taxon>Lamiaceae</taxon>
        <taxon>Nepetoideae</taxon>
        <taxon>Mentheae</taxon>
        <taxon>Salviinae</taxon>
        <taxon>Salvia</taxon>
        <taxon>Salvia subgen. Calosphace</taxon>
    </lineage>
</organism>
<dbReference type="Proteomes" id="UP001567538">
    <property type="component" value="Unassembled WGS sequence"/>
</dbReference>
<accession>A0ABD1G8Y0</accession>
<reference evidence="1 2" key="1">
    <citation type="submission" date="2024-06" db="EMBL/GenBank/DDBJ databases">
        <title>A chromosome level genome sequence of Diviner's sage (Salvia divinorum).</title>
        <authorList>
            <person name="Ford S.A."/>
            <person name="Ro D.-K."/>
            <person name="Ness R.W."/>
            <person name="Phillips M.A."/>
        </authorList>
    </citation>
    <scope>NUCLEOTIDE SEQUENCE [LARGE SCALE GENOMIC DNA]</scope>
    <source>
        <strain evidence="1">SAF-2024a</strain>
        <tissue evidence="1">Leaf</tissue>
    </source>
</reference>
<gene>
    <name evidence="1" type="ORF">AAHA92_23964</name>
</gene>
<proteinExistence type="predicted"/>
<keyword evidence="2" id="KW-1185">Reference proteome</keyword>
<comment type="caution">
    <text evidence="1">The sequence shown here is derived from an EMBL/GenBank/DDBJ whole genome shotgun (WGS) entry which is preliminary data.</text>
</comment>
<evidence type="ECO:0000313" key="1">
    <source>
        <dbReference type="EMBL" id="KAL1539486.1"/>
    </source>
</evidence>
<dbReference type="EMBL" id="JBEAFC010000009">
    <property type="protein sequence ID" value="KAL1539486.1"/>
    <property type="molecule type" value="Genomic_DNA"/>
</dbReference>
<sequence>MEGGTTNGEKTHKIAVRPSFLSSTPKAHDSVASPFSGSFDGLLSFRSENFVNKYWPSSSDFATIDSDLTCFRGLGI</sequence>
<evidence type="ECO:0000313" key="2">
    <source>
        <dbReference type="Proteomes" id="UP001567538"/>
    </source>
</evidence>